<accession>A0A8H7Q8E6</accession>
<dbReference type="Proteomes" id="UP000612746">
    <property type="component" value="Unassembled WGS sequence"/>
</dbReference>
<comment type="caution">
    <text evidence="3">The sequence shown here is derived from an EMBL/GenBank/DDBJ whole genome shotgun (WGS) entry which is preliminary data.</text>
</comment>
<keyword evidence="2" id="KW-0812">Transmembrane</keyword>
<evidence type="ECO:0000256" key="1">
    <source>
        <dbReference type="SAM" id="MobiDB-lite"/>
    </source>
</evidence>
<dbReference type="AlphaFoldDB" id="A0A8H7Q8E6"/>
<dbReference type="EMBL" id="JAEPRA010000002">
    <property type="protein sequence ID" value="KAG2187922.1"/>
    <property type="molecule type" value="Genomic_DNA"/>
</dbReference>
<evidence type="ECO:0000313" key="3">
    <source>
        <dbReference type="EMBL" id="KAG2187922.1"/>
    </source>
</evidence>
<sequence length="493" mass="56186">MVMVHSRIVMRMEAMGAPTAGPKWKREKVQDHKFDYVDVDEFHDSSCLTRTKYMLLFLVVLKSVLVYAADMWTAVSLLVVGSTTTLNEIDIGISIDVSKYIFLGAILISFLLLFWDIRKGRTIVASRDISYTFTSVFASRYYSLKDYNYYCFFCKIQNSKKTTDEIAFFVFFTLKGWKRLLLAEAPRQVINAVTLYALLKRWIDNNHSLQLQSLLDSMSKDVIAKMMTYTMAFSFVIFIVSFFMICVAAILYIPLLCHIQGNLKEYCCHKVDKRISELLKKQAKKRQAKGGRQGKGIKEHIPLTNMGKPTLPAVDQFQEEKLIHGSPYHPLPRSPFSDPHLGGGMTPPLGRRGSNSSMGSDLTGFSHGRWQQSPLPRYHSPATTHASVSPYMGHYQANDAYAEADHAALLQHAQEPFGRRPSGESTAGSENYHPIRQDYYRPQAPRYPGEFLPPRSNSPVYNSPRTSPAHINQIPTRYQEQAPYYTQTNYRGY</sequence>
<proteinExistence type="predicted"/>
<feature type="compositionally biased region" description="Polar residues" evidence="1">
    <location>
        <begin position="455"/>
        <end position="470"/>
    </location>
</feature>
<protein>
    <submittedName>
        <fullName evidence="3">Uncharacterized protein</fullName>
    </submittedName>
</protein>
<dbReference type="PANTHER" id="PTHR36424:SF1">
    <property type="entry name" value="LOW AFFINITY K(+) TRANSPORTER 1-RELATED"/>
    <property type="match status" value="1"/>
</dbReference>
<evidence type="ECO:0000256" key="2">
    <source>
        <dbReference type="SAM" id="Phobius"/>
    </source>
</evidence>
<dbReference type="PANTHER" id="PTHR36424">
    <property type="entry name" value="PHEROMONE-REGULATED MEMBRANE PROTEIN 6"/>
    <property type="match status" value="1"/>
</dbReference>
<name>A0A8H7Q8E6_9FUNG</name>
<dbReference type="Pfam" id="PF16944">
    <property type="entry name" value="KCH"/>
    <property type="match status" value="1"/>
</dbReference>
<feature type="transmembrane region" description="Helical" evidence="2">
    <location>
        <begin position="55"/>
        <end position="80"/>
    </location>
</feature>
<dbReference type="OrthoDB" id="2128042at2759"/>
<feature type="transmembrane region" description="Helical" evidence="2">
    <location>
        <begin position="228"/>
        <end position="253"/>
    </location>
</feature>
<reference evidence="3" key="1">
    <citation type="submission" date="2020-12" db="EMBL/GenBank/DDBJ databases">
        <title>Metabolic potential, ecology and presence of endohyphal bacteria is reflected in genomic diversity of Mucoromycotina.</title>
        <authorList>
            <person name="Muszewska A."/>
            <person name="Okrasinska A."/>
            <person name="Steczkiewicz K."/>
            <person name="Drgas O."/>
            <person name="Orlowska M."/>
            <person name="Perlinska-Lenart U."/>
            <person name="Aleksandrzak-Piekarczyk T."/>
            <person name="Szatraj K."/>
            <person name="Zielenkiewicz U."/>
            <person name="Pilsyk S."/>
            <person name="Malc E."/>
            <person name="Mieczkowski P."/>
            <person name="Kruszewska J.S."/>
            <person name="Biernat P."/>
            <person name="Pawlowska J."/>
        </authorList>
    </citation>
    <scope>NUCLEOTIDE SEQUENCE</scope>
    <source>
        <strain evidence="3">WA0000051536</strain>
    </source>
</reference>
<evidence type="ECO:0000313" key="4">
    <source>
        <dbReference type="Proteomes" id="UP000612746"/>
    </source>
</evidence>
<gene>
    <name evidence="3" type="ORF">INT44_000672</name>
</gene>
<keyword evidence="4" id="KW-1185">Reference proteome</keyword>
<dbReference type="GO" id="GO:0015079">
    <property type="term" value="F:potassium ion transmembrane transporter activity"/>
    <property type="evidence" value="ECO:0007669"/>
    <property type="project" value="InterPro"/>
</dbReference>
<feature type="region of interest" description="Disordered" evidence="1">
    <location>
        <begin position="443"/>
        <end position="470"/>
    </location>
</feature>
<dbReference type="InterPro" id="IPR031606">
    <property type="entry name" value="Kch1/2"/>
</dbReference>
<keyword evidence="2" id="KW-0472">Membrane</keyword>
<feature type="transmembrane region" description="Helical" evidence="2">
    <location>
        <begin position="100"/>
        <end position="117"/>
    </location>
</feature>
<organism evidence="3 4">
    <name type="scientific">Umbelopsis vinacea</name>
    <dbReference type="NCBI Taxonomy" id="44442"/>
    <lineage>
        <taxon>Eukaryota</taxon>
        <taxon>Fungi</taxon>
        <taxon>Fungi incertae sedis</taxon>
        <taxon>Mucoromycota</taxon>
        <taxon>Mucoromycotina</taxon>
        <taxon>Umbelopsidomycetes</taxon>
        <taxon>Umbelopsidales</taxon>
        <taxon>Umbelopsidaceae</taxon>
        <taxon>Umbelopsis</taxon>
    </lineage>
</organism>
<dbReference type="GO" id="GO:0005886">
    <property type="term" value="C:plasma membrane"/>
    <property type="evidence" value="ECO:0007669"/>
    <property type="project" value="InterPro"/>
</dbReference>
<keyword evidence="2" id="KW-1133">Transmembrane helix</keyword>